<evidence type="ECO:0000313" key="3">
    <source>
        <dbReference type="EMBL" id="MCD2515516.1"/>
    </source>
</evidence>
<comment type="caution">
    <text evidence="3">The sequence shown here is derived from an EMBL/GenBank/DDBJ whole genome shotgun (WGS) entry which is preliminary data.</text>
</comment>
<name>A0ABS8Q188_9BURK</name>
<dbReference type="RefSeq" id="WP_231056822.1">
    <property type="nucleotide sequence ID" value="NZ_JAJNOC010000001.1"/>
</dbReference>
<evidence type="ECO:0000313" key="4">
    <source>
        <dbReference type="Proteomes" id="UP001179361"/>
    </source>
</evidence>
<proteinExistence type="predicted"/>
<evidence type="ECO:0000259" key="2">
    <source>
        <dbReference type="Pfam" id="PF06048"/>
    </source>
</evidence>
<keyword evidence="1" id="KW-1133">Transmembrane helix</keyword>
<reference evidence="3" key="1">
    <citation type="submission" date="2021-11" db="EMBL/GenBank/DDBJ databases">
        <title>The complete genome of Massilia sp sp. G4R7.</title>
        <authorList>
            <person name="Liu L."/>
            <person name="Yue J."/>
            <person name="Yuan J."/>
            <person name="Yang F."/>
            <person name="Li L."/>
        </authorList>
    </citation>
    <scope>NUCLEOTIDE SEQUENCE</scope>
    <source>
        <strain evidence="3">G4R7</strain>
    </source>
</reference>
<evidence type="ECO:0000256" key="1">
    <source>
        <dbReference type="SAM" id="Phobius"/>
    </source>
</evidence>
<organism evidence="3 4">
    <name type="scientific">Massilia phyllostachyos</name>
    <dbReference type="NCBI Taxonomy" id="2898585"/>
    <lineage>
        <taxon>Bacteria</taxon>
        <taxon>Pseudomonadati</taxon>
        <taxon>Pseudomonadota</taxon>
        <taxon>Betaproteobacteria</taxon>
        <taxon>Burkholderiales</taxon>
        <taxon>Oxalobacteraceae</taxon>
        <taxon>Telluria group</taxon>
        <taxon>Massilia</taxon>
    </lineage>
</organism>
<keyword evidence="1" id="KW-0472">Membrane</keyword>
<dbReference type="EMBL" id="JAJNOC010000001">
    <property type="protein sequence ID" value="MCD2515516.1"/>
    <property type="molecule type" value="Genomic_DNA"/>
</dbReference>
<keyword evidence="1" id="KW-0812">Transmembrane</keyword>
<feature type="domain" description="DUF927" evidence="2">
    <location>
        <begin position="97"/>
        <end position="302"/>
    </location>
</feature>
<feature type="transmembrane region" description="Helical" evidence="1">
    <location>
        <begin position="173"/>
        <end position="196"/>
    </location>
</feature>
<dbReference type="Pfam" id="PF06048">
    <property type="entry name" value="DUF927"/>
    <property type="match status" value="1"/>
</dbReference>
<sequence>MNKPSNTAAPSTVDKYIVQNGSVQLNQDERFTVVMHGEAYVERFVFDPATNTTSCAVAITPFVEGVLPCMVRVDLGTLGTPKAISEILSARGTIVYKPKLLSDYLMASAAAVAKLPTRELVTSTRWIAGHRAFFTGRKLIGSHDNNPDDFWIESSGAGAMCSRGTRDEWRAKIGVLIVENPIILAMTCIAIASVVLDRLGLSSSMFNFCGQKGLGKTLAEQCAASIFGNGVDPAQGAQVEDPAFIARFNGTLNGFEALLGKQSPLPTLLDELTESSAAVVHQACYMMASGEGKHRMKSTGEAADRERWQSNVIVSAEVTIADTIAASGRKMHGGQADRAIDIPITDVGVLTHYGEFDSFNAATSHLKRACSEQYGTAGEAIIQYCCDNPEELNELLAMAPDIENVLLPADCESGERRVVKRLAGAVVAGRIAVMAGVFDEDADEKIDAALKMVTELWWSTRASSLARVRELLNVRIEELHRGRPDLDCEAVAFVDDDITVIPVDVLNRELGDDATRILDELAGLGALKTEQPGRRVHRFCNNRFRGYAIVTKRIWPDGVPIAA</sequence>
<accession>A0ABS8Q188</accession>
<dbReference type="InterPro" id="IPR009270">
    <property type="entry name" value="DUF927"/>
</dbReference>
<protein>
    <submittedName>
        <fullName evidence="3">DUF927 domain-containing protein</fullName>
    </submittedName>
</protein>
<dbReference type="Proteomes" id="UP001179361">
    <property type="component" value="Unassembled WGS sequence"/>
</dbReference>
<keyword evidence="4" id="KW-1185">Reference proteome</keyword>
<gene>
    <name evidence="3" type="ORF">LQ564_04235</name>
</gene>